<dbReference type="AlphaFoldDB" id="A0A5B3GNA9"/>
<organism evidence="2 3">
    <name type="scientific">Alistipes shahii</name>
    <dbReference type="NCBI Taxonomy" id="328814"/>
    <lineage>
        <taxon>Bacteria</taxon>
        <taxon>Pseudomonadati</taxon>
        <taxon>Bacteroidota</taxon>
        <taxon>Bacteroidia</taxon>
        <taxon>Bacteroidales</taxon>
        <taxon>Rikenellaceae</taxon>
        <taxon>Alistipes</taxon>
    </lineage>
</organism>
<dbReference type="EMBL" id="VVXJ01000019">
    <property type="protein sequence ID" value="KAA2375094.1"/>
    <property type="molecule type" value="Genomic_DNA"/>
</dbReference>
<protein>
    <submittedName>
        <fullName evidence="2">Uncharacterized protein</fullName>
    </submittedName>
</protein>
<name>A0A5B3GNA9_9BACT</name>
<evidence type="ECO:0000256" key="1">
    <source>
        <dbReference type="SAM" id="MobiDB-lite"/>
    </source>
</evidence>
<evidence type="ECO:0000313" key="2">
    <source>
        <dbReference type="EMBL" id="KAA2375094.1"/>
    </source>
</evidence>
<feature type="compositionally biased region" description="Basic and acidic residues" evidence="1">
    <location>
        <begin position="8"/>
        <end position="20"/>
    </location>
</feature>
<comment type="caution">
    <text evidence="2">The sequence shown here is derived from an EMBL/GenBank/DDBJ whole genome shotgun (WGS) entry which is preliminary data.</text>
</comment>
<feature type="region of interest" description="Disordered" evidence="1">
    <location>
        <begin position="1"/>
        <end position="20"/>
    </location>
</feature>
<dbReference type="Proteomes" id="UP000322658">
    <property type="component" value="Unassembled WGS sequence"/>
</dbReference>
<dbReference type="RefSeq" id="WP_022062609.1">
    <property type="nucleotide sequence ID" value="NZ_CAUENT010000004.1"/>
</dbReference>
<accession>A0A5B3GNA9</accession>
<evidence type="ECO:0000313" key="3">
    <source>
        <dbReference type="Proteomes" id="UP000322658"/>
    </source>
</evidence>
<sequence length="86" mass="9929">MLRAVAGDGRRGRGLRPETGHAQRFRLHKITYMRGTRPFQTACNPHMWRYRASGPATTVRIEVADSFGRTSTKTMTRPKAFHIRMR</sequence>
<reference evidence="2 3" key="1">
    <citation type="journal article" date="2019" name="Nat. Med.">
        <title>A library of human gut bacterial isolates paired with longitudinal multiomics data enables mechanistic microbiome research.</title>
        <authorList>
            <person name="Poyet M."/>
            <person name="Groussin M."/>
            <person name="Gibbons S.M."/>
            <person name="Avila-Pacheco J."/>
            <person name="Jiang X."/>
            <person name="Kearney S.M."/>
            <person name="Perrotta A.R."/>
            <person name="Berdy B."/>
            <person name="Zhao S."/>
            <person name="Lieberman T.D."/>
            <person name="Swanson P.K."/>
            <person name="Smith M."/>
            <person name="Roesemann S."/>
            <person name="Alexander J.E."/>
            <person name="Rich S.A."/>
            <person name="Livny J."/>
            <person name="Vlamakis H."/>
            <person name="Clish C."/>
            <person name="Bullock K."/>
            <person name="Deik A."/>
            <person name="Scott J."/>
            <person name="Pierce K.A."/>
            <person name="Xavier R.J."/>
            <person name="Alm E.J."/>
        </authorList>
    </citation>
    <scope>NUCLEOTIDE SEQUENCE [LARGE SCALE GENOMIC DNA]</scope>
    <source>
        <strain evidence="2 3">BIOML-A1</strain>
    </source>
</reference>
<proteinExistence type="predicted"/>
<gene>
    <name evidence="2" type="ORF">F2Y07_09310</name>
</gene>